<dbReference type="InterPro" id="IPR038770">
    <property type="entry name" value="Na+/solute_symporter_sf"/>
</dbReference>
<evidence type="ECO:0000256" key="4">
    <source>
        <dbReference type="ARBA" id="ARBA00022692"/>
    </source>
</evidence>
<dbReference type="Pfam" id="PF00999">
    <property type="entry name" value="Na_H_Exchanger"/>
    <property type="match status" value="1"/>
</dbReference>
<dbReference type="Gene3D" id="1.20.1530.20">
    <property type="match status" value="1"/>
</dbReference>
<feature type="domain" description="Cation/H+ exchanger transmembrane" evidence="8">
    <location>
        <begin position="16"/>
        <end position="384"/>
    </location>
</feature>
<evidence type="ECO:0000256" key="1">
    <source>
        <dbReference type="ARBA" id="ARBA00004141"/>
    </source>
</evidence>
<evidence type="ECO:0000256" key="7">
    <source>
        <dbReference type="SAM" id="Phobius"/>
    </source>
</evidence>
<sequence>MPHDAPLITMLALAFVIAFAFGMIAQKFHLSPLVGYLLAGIVVGPHTPGFVADTVLAQQLAEIGVILLMFGVGLHFSPADLMRVRWIAIPGAIAQMAVATLLGFAVAQFFGWGLGGGLVFGLALSVASTVVLLRALESRNEVDSDHGRIAVGWLLVEDILMIAALLLLPAFADMLADRPQASSDSLAYSLLMTVVKVALFAALALVVGRRVIPWLLQHVADTGSRELFTLAVLACALGIAFGAAILFDVSFALGAFFAGVIMNESDFSHDAAQRSLPFQDAFAVLFFVSVGMLFQPSIIFDAPLAVLAVLLIILLGKSVAAFLIVLAFRHPLTSALTISASLAQIGEFSFILAGLGVSYGLLPPEGRDLIMAGALLSISLNPLLFRALEPVEAWLRARPDLLRKLGSEEHKD</sequence>
<dbReference type="RefSeq" id="WP_144066862.1">
    <property type="nucleotide sequence ID" value="NZ_CP041636.1"/>
</dbReference>
<evidence type="ECO:0000256" key="2">
    <source>
        <dbReference type="ARBA" id="ARBA00005551"/>
    </source>
</evidence>
<feature type="transmembrane region" description="Helical" evidence="7">
    <location>
        <begin position="281"/>
        <end position="300"/>
    </location>
</feature>
<dbReference type="GO" id="GO:0016020">
    <property type="term" value="C:membrane"/>
    <property type="evidence" value="ECO:0007669"/>
    <property type="project" value="UniProtKB-SubCell"/>
</dbReference>
<evidence type="ECO:0000259" key="8">
    <source>
        <dbReference type="Pfam" id="PF00999"/>
    </source>
</evidence>
<accession>A0A516GWG6</accession>
<evidence type="ECO:0000256" key="6">
    <source>
        <dbReference type="ARBA" id="ARBA00023136"/>
    </source>
</evidence>
<feature type="transmembrane region" description="Helical" evidence="7">
    <location>
        <begin position="6"/>
        <end position="26"/>
    </location>
</feature>
<dbReference type="PANTHER" id="PTHR42751:SF1">
    <property type="entry name" value="CATION_PROTON ANTIPORTER YBAL-RELATED"/>
    <property type="match status" value="1"/>
</dbReference>
<comment type="subcellular location">
    <subcellularLocation>
        <location evidence="1">Membrane</location>
        <topology evidence="1">Multi-pass membrane protein</topology>
    </subcellularLocation>
</comment>
<evidence type="ECO:0000313" key="10">
    <source>
        <dbReference type="Proteomes" id="UP000317496"/>
    </source>
</evidence>
<feature type="transmembrane region" description="Helical" evidence="7">
    <location>
        <begin position="186"/>
        <end position="207"/>
    </location>
</feature>
<evidence type="ECO:0000256" key="5">
    <source>
        <dbReference type="ARBA" id="ARBA00022989"/>
    </source>
</evidence>
<feature type="transmembrane region" description="Helical" evidence="7">
    <location>
        <begin position="148"/>
        <end position="171"/>
    </location>
</feature>
<evidence type="ECO:0000256" key="3">
    <source>
        <dbReference type="ARBA" id="ARBA00022448"/>
    </source>
</evidence>
<proteinExistence type="inferred from homology"/>
<dbReference type="GO" id="GO:1902600">
    <property type="term" value="P:proton transmembrane transport"/>
    <property type="evidence" value="ECO:0007669"/>
    <property type="project" value="InterPro"/>
</dbReference>
<dbReference type="KEGG" id="fer:FNB15_00650"/>
<protein>
    <submittedName>
        <fullName evidence="9">Sodium:proton antiporter</fullName>
    </submittedName>
</protein>
<reference evidence="9 10" key="1">
    <citation type="submission" date="2019-07" db="EMBL/GenBank/DDBJ databases">
        <title>Genome sequencing for Ferrovibrio sp. K5.</title>
        <authorList>
            <person name="Park S.-J."/>
        </authorList>
    </citation>
    <scope>NUCLEOTIDE SEQUENCE [LARGE SCALE GENOMIC DNA]</scope>
    <source>
        <strain evidence="9 10">K5</strain>
    </source>
</reference>
<organism evidence="9 10">
    <name type="scientific">Ferrovibrio terrae</name>
    <dbReference type="NCBI Taxonomy" id="2594003"/>
    <lineage>
        <taxon>Bacteria</taxon>
        <taxon>Pseudomonadati</taxon>
        <taxon>Pseudomonadota</taxon>
        <taxon>Alphaproteobacteria</taxon>
        <taxon>Rhodospirillales</taxon>
        <taxon>Rhodospirillaceae</taxon>
        <taxon>Ferrovibrio</taxon>
    </lineage>
</organism>
<dbReference type="AlphaFoldDB" id="A0A516GWG6"/>
<feature type="transmembrane region" description="Helical" evidence="7">
    <location>
        <begin position="116"/>
        <end position="136"/>
    </location>
</feature>
<feature type="transmembrane region" description="Helical" evidence="7">
    <location>
        <begin position="88"/>
        <end position="110"/>
    </location>
</feature>
<gene>
    <name evidence="9" type="ORF">FNB15_00650</name>
</gene>
<dbReference type="Proteomes" id="UP000317496">
    <property type="component" value="Chromosome"/>
</dbReference>
<evidence type="ECO:0000313" key="9">
    <source>
        <dbReference type="EMBL" id="QDO95881.1"/>
    </source>
</evidence>
<keyword evidence="5 7" id="KW-1133">Transmembrane helix</keyword>
<comment type="similarity">
    <text evidence="2">Belongs to the monovalent cation:proton antiporter 2 (CPA2) transporter (TC 2.A.37) family.</text>
</comment>
<name>A0A516GWG6_9PROT</name>
<keyword evidence="10" id="KW-1185">Reference proteome</keyword>
<dbReference type="OrthoDB" id="9781411at2"/>
<dbReference type="EMBL" id="CP041636">
    <property type="protein sequence ID" value="QDO95881.1"/>
    <property type="molecule type" value="Genomic_DNA"/>
</dbReference>
<keyword evidence="4 7" id="KW-0812">Transmembrane</keyword>
<dbReference type="PANTHER" id="PTHR42751">
    <property type="entry name" value="SODIUM/HYDROGEN EXCHANGER FAMILY/TRKA DOMAIN PROTEIN"/>
    <property type="match status" value="1"/>
</dbReference>
<keyword evidence="3" id="KW-0813">Transport</keyword>
<feature type="transmembrane region" description="Helical" evidence="7">
    <location>
        <begin position="228"/>
        <end position="261"/>
    </location>
</feature>
<dbReference type="InterPro" id="IPR006153">
    <property type="entry name" value="Cation/H_exchanger_TM"/>
</dbReference>
<keyword evidence="6 7" id="KW-0472">Membrane</keyword>
<dbReference type="GO" id="GO:0015297">
    <property type="term" value="F:antiporter activity"/>
    <property type="evidence" value="ECO:0007669"/>
    <property type="project" value="InterPro"/>
</dbReference>
<feature type="transmembrane region" description="Helical" evidence="7">
    <location>
        <begin position="57"/>
        <end position="76"/>
    </location>
</feature>
<feature type="transmembrane region" description="Helical" evidence="7">
    <location>
        <begin position="307"/>
        <end position="328"/>
    </location>
</feature>
<feature type="transmembrane region" description="Helical" evidence="7">
    <location>
        <begin position="340"/>
        <end position="362"/>
    </location>
</feature>